<dbReference type="Proteomes" id="UP000285624">
    <property type="component" value="Unassembled WGS sequence"/>
</dbReference>
<reference evidence="1" key="1">
    <citation type="journal article" date="2015" name="Genom Data">
        <title>Genome sequences of six Phytophthora species associated with forests in New Zealand.</title>
        <authorList>
            <person name="Studholme D.J."/>
            <person name="McDougal R.L."/>
            <person name="Sambles C."/>
            <person name="Hansen E."/>
            <person name="Hardy G."/>
            <person name="Grant M."/>
            <person name="Ganley R.J."/>
            <person name="Williams N.M."/>
        </authorList>
    </citation>
    <scope>NUCLEOTIDE SEQUENCE</scope>
    <source>
        <strain evidence="1">NZFS 2646</strain>
        <strain evidence="2">NZFS 3630</strain>
    </source>
</reference>
<accession>A0A3R7MTC2</accession>
<name>A0A3R7MTC2_9STRA</name>
<dbReference type="Proteomes" id="UP000792063">
    <property type="component" value="Unassembled WGS sequence"/>
</dbReference>
<dbReference type="EMBL" id="JPWV03000049">
    <property type="protein sequence ID" value="KAG2527923.1"/>
    <property type="molecule type" value="Genomic_DNA"/>
</dbReference>
<evidence type="ECO:0000313" key="5">
    <source>
        <dbReference type="Proteomes" id="UP000285624"/>
    </source>
</evidence>
<protein>
    <submittedName>
        <fullName evidence="3">Uncharacterized protein</fullName>
    </submittedName>
</protein>
<reference evidence="1" key="3">
    <citation type="submission" date="2020-06" db="EMBL/GenBank/DDBJ databases">
        <authorList>
            <person name="Studholme D.J."/>
        </authorList>
    </citation>
    <scope>NUCLEOTIDE SEQUENCE</scope>
    <source>
        <strain evidence="1">NZFS 2646</strain>
        <strain evidence="2">NZFS 3630</strain>
    </source>
</reference>
<evidence type="ECO:0000313" key="6">
    <source>
        <dbReference type="Proteomes" id="UP000285883"/>
    </source>
</evidence>
<dbReference type="EMBL" id="MAYM02000717">
    <property type="protein sequence ID" value="RLN36672.1"/>
    <property type="molecule type" value="Genomic_DNA"/>
</dbReference>
<dbReference type="Proteomes" id="UP000785171">
    <property type="component" value="Unassembled WGS sequence"/>
</dbReference>
<dbReference type="AlphaFoldDB" id="A0A3R7MTC2"/>
<gene>
    <name evidence="3" type="ORF">BBI17_002697</name>
    <name evidence="4" type="ORF">BBO99_00002664</name>
    <name evidence="1" type="ORF">JM16_002389</name>
    <name evidence="2" type="ORF">JM18_002796</name>
</gene>
<comment type="caution">
    <text evidence="3">The sequence shown here is derived from an EMBL/GenBank/DDBJ whole genome shotgun (WGS) entry which is preliminary data.</text>
</comment>
<reference evidence="5 6" key="2">
    <citation type="submission" date="2018-07" db="EMBL/GenBank/DDBJ databases">
        <title>Genome sequencing of oomycete isolates from Chile give support for New Zealand origin for Phytophthora kernoviae and make available the first Nothophytophthora sp. genome.</title>
        <authorList>
            <person name="Studholme D.J."/>
            <person name="Sanfuentes E."/>
            <person name="Panda P."/>
            <person name="Hill R."/>
            <person name="Sambles C."/>
            <person name="Grant M."/>
            <person name="Williams N.M."/>
            <person name="Mcdougal R.L."/>
        </authorList>
    </citation>
    <scope>NUCLEOTIDE SEQUENCE [LARGE SCALE GENOMIC DNA]</scope>
    <source>
        <strain evidence="3">Chile2</strain>
        <strain evidence="4">Chile4</strain>
    </source>
</reference>
<dbReference type="Proteomes" id="UP000285883">
    <property type="component" value="Unassembled WGS sequence"/>
</dbReference>
<evidence type="ECO:0000313" key="3">
    <source>
        <dbReference type="EMBL" id="RLN36672.1"/>
    </source>
</evidence>
<evidence type="ECO:0000313" key="1">
    <source>
        <dbReference type="EMBL" id="KAG2527923.1"/>
    </source>
</evidence>
<keyword evidence="5" id="KW-1185">Reference proteome</keyword>
<evidence type="ECO:0000313" key="4">
    <source>
        <dbReference type="EMBL" id="RLN82710.1"/>
    </source>
</evidence>
<evidence type="ECO:0000313" key="2">
    <source>
        <dbReference type="EMBL" id="KAG2529386.1"/>
    </source>
</evidence>
<organism evidence="3 6">
    <name type="scientific">Phytophthora kernoviae</name>
    <dbReference type="NCBI Taxonomy" id="325452"/>
    <lineage>
        <taxon>Eukaryota</taxon>
        <taxon>Sar</taxon>
        <taxon>Stramenopiles</taxon>
        <taxon>Oomycota</taxon>
        <taxon>Peronosporomycetes</taxon>
        <taxon>Peronosporales</taxon>
        <taxon>Peronosporaceae</taxon>
        <taxon>Phytophthora</taxon>
    </lineage>
</organism>
<dbReference type="EMBL" id="JPWU03000046">
    <property type="protein sequence ID" value="KAG2529386.1"/>
    <property type="molecule type" value="Genomic_DNA"/>
</dbReference>
<dbReference type="EMBL" id="MBDN02000047">
    <property type="protein sequence ID" value="RLN82710.1"/>
    <property type="molecule type" value="Genomic_DNA"/>
</dbReference>
<sequence length="157" mass="17901">MVLRVRERTNGGVPQLVITKKPVRSVVWHWNDRRIRVPFMNSANFIELGPAQHGIMLKQLRYVKSTMHDLPWAKAHLRSLLSKYTAKDVTKEQLYPQLNALGYQVQQELGARAKEHRSITARKQRLTVTLTIATGVVNDTLVTKFAVQGYQAGCVRP</sequence>
<proteinExistence type="predicted"/>